<reference evidence="2 3" key="1">
    <citation type="submission" date="2006-10" db="EMBL/GenBank/DDBJ databases">
        <authorList>
            <person name="Fleischmann R.D."/>
            <person name="Dodson R.J."/>
            <person name="Haft D.H."/>
            <person name="Merkel J.S."/>
            <person name="Nelson W.C."/>
            <person name="Fraser C.M."/>
        </authorList>
    </citation>
    <scope>NUCLEOTIDE SEQUENCE [LARGE SCALE GENOMIC DNA]</scope>
    <source>
        <strain evidence="3">ATCC 700084 / mc(2)155</strain>
    </source>
</reference>
<sequence length="41" mass="4358">MGSHGLLVESIVGDRWNTPALSAVKDRPPTCSACPREPAHT</sequence>
<dbReference type="KEGG" id="msm:MSMEG_1879"/>
<dbReference type="EMBL" id="CP000480">
    <property type="protein sequence ID" value="ABK72644.1"/>
    <property type="molecule type" value="Genomic_DNA"/>
</dbReference>
<keyword evidence="3" id="KW-1185">Reference proteome</keyword>
<dbReference type="AlphaFoldDB" id="A0QTK7"/>
<protein>
    <submittedName>
        <fullName evidence="2">Uncharacterized protein</fullName>
    </submittedName>
</protein>
<name>A0QTK7_MYCS2</name>
<accession>A0QTK7</accession>
<evidence type="ECO:0000256" key="1">
    <source>
        <dbReference type="SAM" id="MobiDB-lite"/>
    </source>
</evidence>
<proteinExistence type="predicted"/>
<organism evidence="2 3">
    <name type="scientific">Mycolicibacterium smegmatis (strain ATCC 700084 / mc(2)155)</name>
    <name type="common">Mycobacterium smegmatis</name>
    <dbReference type="NCBI Taxonomy" id="246196"/>
    <lineage>
        <taxon>Bacteria</taxon>
        <taxon>Bacillati</taxon>
        <taxon>Actinomycetota</taxon>
        <taxon>Actinomycetes</taxon>
        <taxon>Mycobacteriales</taxon>
        <taxon>Mycobacteriaceae</taxon>
        <taxon>Mycolicibacterium</taxon>
    </lineage>
</organism>
<evidence type="ECO:0000313" key="2">
    <source>
        <dbReference type="EMBL" id="ABK72644.1"/>
    </source>
</evidence>
<evidence type="ECO:0000313" key="3">
    <source>
        <dbReference type="Proteomes" id="UP000000757"/>
    </source>
</evidence>
<gene>
    <name evidence="2" type="ordered locus">MSMEG_1879</name>
</gene>
<dbReference type="Proteomes" id="UP000000757">
    <property type="component" value="Chromosome"/>
</dbReference>
<feature type="region of interest" description="Disordered" evidence="1">
    <location>
        <begin position="21"/>
        <end position="41"/>
    </location>
</feature>
<dbReference type="KEGG" id="msb:LJ00_09380"/>
<dbReference type="PATRIC" id="fig|246196.19.peg.1861"/>